<feature type="non-terminal residue" evidence="1">
    <location>
        <position position="1"/>
    </location>
</feature>
<name>A0A0F9BLG2_9ZZZZ</name>
<sequence>TEGYIRLSEDSAGFRMDISVDGHGVTESQYASGSFEGLVPKYFHWREQVEEGGSNFNRMTLDVRTDPEHEQVGVFRGIVEMHNSLVDLWMRYGAMRNLATMEDDQIKAESREGCVDRDALAGEVDKMDLSRLR</sequence>
<accession>A0A0F9BLG2</accession>
<proteinExistence type="predicted"/>
<reference evidence="1" key="1">
    <citation type="journal article" date="2015" name="Nature">
        <title>Complex archaea that bridge the gap between prokaryotes and eukaryotes.</title>
        <authorList>
            <person name="Spang A."/>
            <person name="Saw J.H."/>
            <person name="Jorgensen S.L."/>
            <person name="Zaremba-Niedzwiedzka K."/>
            <person name="Martijn J."/>
            <person name="Lind A.E."/>
            <person name="van Eijk R."/>
            <person name="Schleper C."/>
            <person name="Guy L."/>
            <person name="Ettema T.J."/>
        </authorList>
    </citation>
    <scope>NUCLEOTIDE SEQUENCE</scope>
</reference>
<dbReference type="EMBL" id="LAZR01048653">
    <property type="protein sequence ID" value="KKK91429.1"/>
    <property type="molecule type" value="Genomic_DNA"/>
</dbReference>
<organism evidence="1">
    <name type="scientific">marine sediment metagenome</name>
    <dbReference type="NCBI Taxonomy" id="412755"/>
    <lineage>
        <taxon>unclassified sequences</taxon>
        <taxon>metagenomes</taxon>
        <taxon>ecological metagenomes</taxon>
    </lineage>
</organism>
<protein>
    <submittedName>
        <fullName evidence="1">Uncharacterized protein</fullName>
    </submittedName>
</protein>
<dbReference type="AlphaFoldDB" id="A0A0F9BLG2"/>
<gene>
    <name evidence="1" type="ORF">LCGC14_2713080</name>
</gene>
<evidence type="ECO:0000313" key="1">
    <source>
        <dbReference type="EMBL" id="KKK91429.1"/>
    </source>
</evidence>
<comment type="caution">
    <text evidence="1">The sequence shown here is derived from an EMBL/GenBank/DDBJ whole genome shotgun (WGS) entry which is preliminary data.</text>
</comment>